<name>A0A3N9UKK2_9BACI</name>
<dbReference type="InterPro" id="IPR024096">
    <property type="entry name" value="NO_sig/Golgi_transp_ligand-bd"/>
</dbReference>
<evidence type="ECO:0000313" key="1">
    <source>
        <dbReference type="EMBL" id="RQW76484.1"/>
    </source>
</evidence>
<evidence type="ECO:0000313" key="2">
    <source>
        <dbReference type="Proteomes" id="UP000274033"/>
    </source>
</evidence>
<dbReference type="Pfam" id="PF10702">
    <property type="entry name" value="DUF2507"/>
    <property type="match status" value="1"/>
</dbReference>
<dbReference type="Gene3D" id="3.30.1380.20">
    <property type="entry name" value="Trafficking protein particle complex subunit 3"/>
    <property type="match status" value="1"/>
</dbReference>
<protein>
    <submittedName>
        <fullName evidence="1">DUF2507 domain-containing protein</fullName>
    </submittedName>
</protein>
<comment type="caution">
    <text evidence="1">The sequence shown here is derived from an EMBL/GenBank/DDBJ whole genome shotgun (WGS) entry which is preliminary data.</text>
</comment>
<organism evidence="1 2">
    <name type="scientific">Lysinibacillus composti</name>
    <dbReference type="NCBI Taxonomy" id="720633"/>
    <lineage>
        <taxon>Bacteria</taxon>
        <taxon>Bacillati</taxon>
        <taxon>Bacillota</taxon>
        <taxon>Bacilli</taxon>
        <taxon>Bacillales</taxon>
        <taxon>Bacillaceae</taxon>
        <taxon>Lysinibacillus</taxon>
    </lineage>
</organism>
<dbReference type="EMBL" id="RRCT01000001">
    <property type="protein sequence ID" value="RQW76484.1"/>
    <property type="molecule type" value="Genomic_DNA"/>
</dbReference>
<reference evidence="1 2" key="1">
    <citation type="journal article" date="2013" name="J. Microbiol.">
        <title>Lysinibacillus chungkukjangi sp. nov., isolated from Chungkukjang, Korean fermented soybean food.</title>
        <authorList>
            <person name="Kim S.J."/>
            <person name="Jang Y.H."/>
            <person name="Hamada M."/>
            <person name="Ahn J.H."/>
            <person name="Weon H.Y."/>
            <person name="Suzuki K."/>
            <person name="Whang K.S."/>
            <person name="Kwon S.W."/>
        </authorList>
    </citation>
    <scope>NUCLEOTIDE SEQUENCE [LARGE SCALE GENOMIC DNA]</scope>
    <source>
        <strain evidence="1 2">MCCC 1A12701</strain>
    </source>
</reference>
<dbReference type="AlphaFoldDB" id="A0A3N9UKK2"/>
<dbReference type="SUPFAM" id="SSF111126">
    <property type="entry name" value="Ligand-binding domain in the NO signalling and Golgi transport"/>
    <property type="match status" value="1"/>
</dbReference>
<sequence>MSSYEIKTVPAFGYELFRDHLLPAILGKHQDDVLYWAGKDLARKFPCTDNQLIISFFEDAGWGKLTLEKEEKDGYIFHLTNDDDLLNISNRTFRLEAGFIAEQLQIFKGYLTECYDEKKEKQCLVEFHVKWDLKERVNEK</sequence>
<dbReference type="OrthoDB" id="2965348at2"/>
<dbReference type="RefSeq" id="WP_124762361.1">
    <property type="nucleotide sequence ID" value="NZ_JAFBDY010000001.1"/>
</dbReference>
<dbReference type="InterPro" id="IPR019642">
    <property type="entry name" value="DUF2507"/>
</dbReference>
<accession>A0A3N9UKK2</accession>
<keyword evidence="2" id="KW-1185">Reference proteome</keyword>
<dbReference type="Proteomes" id="UP000274033">
    <property type="component" value="Unassembled WGS sequence"/>
</dbReference>
<proteinExistence type="predicted"/>
<gene>
    <name evidence="1" type="ORF">EBB45_02745</name>
</gene>